<name>A0ABD1CS09_CULPP</name>
<evidence type="ECO:0000256" key="12">
    <source>
        <dbReference type="ARBA" id="ARBA00023049"/>
    </source>
</evidence>
<dbReference type="Gene3D" id="2.60.40.1730">
    <property type="entry name" value="tricorn interacting facor f3 domain"/>
    <property type="match status" value="1"/>
</dbReference>
<evidence type="ECO:0000256" key="3">
    <source>
        <dbReference type="ARBA" id="ARBA00010136"/>
    </source>
</evidence>
<dbReference type="Proteomes" id="UP001562425">
    <property type="component" value="Unassembled WGS sequence"/>
</dbReference>
<evidence type="ECO:0000256" key="14">
    <source>
        <dbReference type="ARBA" id="ARBA00023157"/>
    </source>
</evidence>
<evidence type="ECO:0000256" key="5">
    <source>
        <dbReference type="ARBA" id="ARBA00022475"/>
    </source>
</evidence>
<dbReference type="InterPro" id="IPR001930">
    <property type="entry name" value="Peptidase_M1"/>
</dbReference>
<dbReference type="GO" id="GO:0016285">
    <property type="term" value="F:alanyl aminopeptidase activity"/>
    <property type="evidence" value="ECO:0007669"/>
    <property type="project" value="UniProtKB-EC"/>
</dbReference>
<keyword evidence="13" id="KW-0472">Membrane</keyword>
<feature type="binding site" evidence="18">
    <location>
        <position position="388"/>
    </location>
    <ligand>
        <name>Zn(2+)</name>
        <dbReference type="ChEBI" id="CHEBI:29105"/>
        <note>catalytic</note>
    </ligand>
</feature>
<dbReference type="InterPro" id="IPR050344">
    <property type="entry name" value="Peptidase_M1_aminopeptidases"/>
</dbReference>
<evidence type="ECO:0000256" key="4">
    <source>
        <dbReference type="ARBA" id="ARBA00022438"/>
    </source>
</evidence>
<gene>
    <name evidence="25" type="ORF">pipiens_015066</name>
</gene>
<evidence type="ECO:0000256" key="10">
    <source>
        <dbReference type="ARBA" id="ARBA00022801"/>
    </source>
</evidence>
<evidence type="ECO:0000256" key="2">
    <source>
        <dbReference type="ARBA" id="ARBA00004609"/>
    </source>
</evidence>
<dbReference type="EC" id="3.4.11.-" evidence="20"/>
<keyword evidence="26" id="KW-1185">Reference proteome</keyword>
<comment type="catalytic activity">
    <reaction evidence="1">
        <text>Release of an N-terminal amino acid, Xaa-|-Yaa- from a peptide, amide or arylamide. Xaa is preferably Ala, but may be most amino acids including Pro (slow action). When a terminal hydrophobic residue is followed by a prolyl residue, the two may be released as an intact Xaa-Pro dipeptide.</text>
        <dbReference type="EC" id="3.4.11.2"/>
    </reaction>
</comment>
<feature type="chain" id="PRO_5044844987" description="Aminopeptidase" evidence="21">
    <location>
        <begin position="22"/>
        <end position="947"/>
    </location>
</feature>
<dbReference type="InterPro" id="IPR027268">
    <property type="entry name" value="Peptidase_M4/M1_CTD_sf"/>
</dbReference>
<evidence type="ECO:0000313" key="25">
    <source>
        <dbReference type="EMBL" id="KAL1379207.1"/>
    </source>
</evidence>
<evidence type="ECO:0000256" key="15">
    <source>
        <dbReference type="ARBA" id="ARBA00023180"/>
    </source>
</evidence>
<dbReference type="InterPro" id="IPR014782">
    <property type="entry name" value="Peptidase_M1_dom"/>
</dbReference>
<accession>A0ABD1CS09</accession>
<evidence type="ECO:0000256" key="9">
    <source>
        <dbReference type="ARBA" id="ARBA00022729"/>
    </source>
</evidence>
<evidence type="ECO:0000313" key="26">
    <source>
        <dbReference type="Proteomes" id="UP001562425"/>
    </source>
</evidence>
<keyword evidence="10 20" id="KW-0378">Hydrolase</keyword>
<keyword evidence="5" id="KW-1003">Cell membrane</keyword>
<feature type="site" description="Transition state stabilizer" evidence="19">
    <location>
        <position position="452"/>
    </location>
</feature>
<dbReference type="FunFam" id="1.10.390.10:FF:000013">
    <property type="entry name" value="Aminopeptidase N"/>
    <property type="match status" value="1"/>
</dbReference>
<dbReference type="GO" id="GO:0098552">
    <property type="term" value="C:side of membrane"/>
    <property type="evidence" value="ECO:0007669"/>
    <property type="project" value="UniProtKB-KW"/>
</dbReference>
<dbReference type="SUPFAM" id="SSF63737">
    <property type="entry name" value="Leukotriene A4 hydrolase N-terminal domain"/>
    <property type="match status" value="1"/>
</dbReference>
<evidence type="ECO:0000256" key="6">
    <source>
        <dbReference type="ARBA" id="ARBA00022622"/>
    </source>
</evidence>
<reference evidence="25 26" key="1">
    <citation type="submission" date="2024-05" db="EMBL/GenBank/DDBJ databases">
        <title>Culex pipiens pipiens assembly and annotation.</title>
        <authorList>
            <person name="Alout H."/>
            <person name="Durand T."/>
        </authorList>
    </citation>
    <scope>NUCLEOTIDE SEQUENCE [LARGE SCALE GENOMIC DNA]</scope>
    <source>
        <strain evidence="25">HA-2024</strain>
        <tissue evidence="25">Whole body</tissue>
    </source>
</reference>
<dbReference type="InterPro" id="IPR024571">
    <property type="entry name" value="ERAP1-like_C_dom"/>
</dbReference>
<dbReference type="PANTHER" id="PTHR11533">
    <property type="entry name" value="PROTEASE M1 ZINC METALLOPROTEASE"/>
    <property type="match status" value="1"/>
</dbReference>
<dbReference type="Pfam" id="PF11838">
    <property type="entry name" value="ERAP1_C"/>
    <property type="match status" value="1"/>
</dbReference>
<comment type="caution">
    <text evidence="25">The sequence shown here is derived from an EMBL/GenBank/DDBJ whole genome shotgun (WGS) entry which is preliminary data.</text>
</comment>
<keyword evidence="16" id="KW-0449">Lipoprotein</keyword>
<keyword evidence="6" id="KW-0336">GPI-anchor</keyword>
<comment type="similarity">
    <text evidence="3 20">Belongs to the peptidase M1 family.</text>
</comment>
<dbReference type="GO" id="GO:0006508">
    <property type="term" value="P:proteolysis"/>
    <property type="evidence" value="ECO:0007669"/>
    <property type="project" value="UniProtKB-KW"/>
</dbReference>
<keyword evidence="14" id="KW-1015">Disulfide bond</keyword>
<dbReference type="InterPro" id="IPR042097">
    <property type="entry name" value="Aminopeptidase_N-like_N_sf"/>
</dbReference>
<evidence type="ECO:0000259" key="24">
    <source>
        <dbReference type="Pfam" id="PF17900"/>
    </source>
</evidence>
<evidence type="ECO:0000256" key="8">
    <source>
        <dbReference type="ARBA" id="ARBA00022723"/>
    </source>
</evidence>
<evidence type="ECO:0000256" key="17">
    <source>
        <dbReference type="PIRSR" id="PIRSR634016-1"/>
    </source>
</evidence>
<dbReference type="PANTHER" id="PTHR11533:SF290">
    <property type="entry name" value="AMINOPEPTIDASE"/>
    <property type="match status" value="1"/>
</dbReference>
<dbReference type="GO" id="GO:0008237">
    <property type="term" value="F:metallopeptidase activity"/>
    <property type="evidence" value="ECO:0007669"/>
    <property type="project" value="UniProtKB-KW"/>
</dbReference>
<dbReference type="PRINTS" id="PR00756">
    <property type="entry name" value="ALADIPTASE"/>
</dbReference>
<dbReference type="FunFam" id="1.25.50.20:FF:000001">
    <property type="entry name" value="Aminopeptidase"/>
    <property type="match status" value="1"/>
</dbReference>
<dbReference type="SUPFAM" id="SSF55486">
    <property type="entry name" value="Metalloproteases ('zincins'), catalytic domain"/>
    <property type="match status" value="1"/>
</dbReference>
<evidence type="ECO:0000256" key="21">
    <source>
        <dbReference type="SAM" id="SignalP"/>
    </source>
</evidence>
<keyword evidence="4 20" id="KW-0031">Aminopeptidase</keyword>
<dbReference type="GO" id="GO:0008270">
    <property type="term" value="F:zinc ion binding"/>
    <property type="evidence" value="ECO:0007669"/>
    <property type="project" value="UniProtKB-UniRule"/>
</dbReference>
<feature type="domain" description="Peptidase M1 membrane alanine aminopeptidase" evidence="22">
    <location>
        <begin position="291"/>
        <end position="517"/>
    </location>
</feature>
<keyword evidence="9 21" id="KW-0732">Signal</keyword>
<feature type="binding site" evidence="18">
    <location>
        <position position="365"/>
    </location>
    <ligand>
        <name>Zn(2+)</name>
        <dbReference type="ChEBI" id="CHEBI:29105"/>
        <note>catalytic</note>
    </ligand>
</feature>
<keyword evidence="11 18" id="KW-0862">Zinc</keyword>
<dbReference type="Gene3D" id="1.25.50.20">
    <property type="match status" value="1"/>
</dbReference>
<evidence type="ECO:0000256" key="1">
    <source>
        <dbReference type="ARBA" id="ARBA00000098"/>
    </source>
</evidence>
<evidence type="ECO:0000256" key="18">
    <source>
        <dbReference type="PIRSR" id="PIRSR634016-3"/>
    </source>
</evidence>
<protein>
    <recommendedName>
        <fullName evidence="20">Aminopeptidase</fullName>
        <ecNumber evidence="20">3.4.11.-</ecNumber>
    </recommendedName>
</protein>
<feature type="domain" description="Aminopeptidase N-like N-terminal" evidence="24">
    <location>
        <begin position="69"/>
        <end position="261"/>
    </location>
</feature>
<sequence length="947" mass="108549">MIPLKIILLLAVAASSHTGFAHPRSLDLGSLPDLMNFEDRYKALEESHVESDERNPIETPYRLPENVIPFHYWVQLESSIHAGDRAFKGKVDLYFNVSSPTRRVYVHNRGLEMEKAELYIYGAGAEPEKILLDWPRYEFDYRREFIIFSSRINLIPGVSYILCLEFEGNLRLDQDGFYVATYQDDQGEERYYAVTQFQAISARTAFPCFDEPALKVTIDLELIHSQSYSAVSNMPVSEEFLRSDGFQLTRFQRTPVMSVYLMAFMISDFEFREEGTQRIFARPNAINETEFALAAGVATLQAFDEYTGVPYSTYMPKMDQVAVTDFSAGAMENWGLCKYQEQYLLDDPEKTTFRTRTFIATIIAHEYAHQWFGNKVTTEWWSYLWLNEGFATFYEYYAANLAAPRMEYFEMFNLDVLHWALYADGQDGTRPMSYSRGATNSLIGSLFDSVAYDKAGSVVNMFRGVLGDDAWREMLQIYLSVNGLQSVNPTLLANAMEQVADDLDILPDGVSMADFVNSWTEQAGYPVLNVRRNYVSNEIIISQERYFNDFIEANSQQTWIVPYNLVNQSFADFNDLSWIWLTGRAVRLSTNVQDDRWVIVNKRQVGFYRVNYDVRNWYLIIDALVQNWASVHRLNRAQLLDDSFELARSNRLDMEVCLDLMEYLRDELEYPPWTAASSILSHFHNRVRGTEQYDGFARFVHTIIARVYGTLEIDSVGDDESNLHKYLKQTISTWACSTGQEDCLTRTRNLLQETAESDGTVHPDIAAVTYCYGLRDSTKRAFVFVYDLLKTSTNKAHRNLLIDSLGCSNDQEELRAFLYTAVGGDIQVNFTMAERRRILSAVAAGSRDGVDALIDFLIDAYGYVISILGQNTMYTALRNIASRTNNEAELERLEFLLETLGPLFSQAEANRARETAARNLEWPSTREGLIVASFLENHYPAETVSTV</sequence>
<dbReference type="AlphaFoldDB" id="A0ABD1CS09"/>
<keyword evidence="8 18" id="KW-0479">Metal-binding</keyword>
<keyword evidence="7 20" id="KW-0645">Protease</keyword>
<comment type="subcellular location">
    <subcellularLocation>
        <location evidence="2">Cell membrane</location>
        <topology evidence="2">Lipid-anchor</topology>
        <topology evidence="2">GPI-anchor</topology>
    </subcellularLocation>
</comment>
<dbReference type="InterPro" id="IPR045357">
    <property type="entry name" value="Aminopeptidase_N-like_N"/>
</dbReference>
<dbReference type="Gene3D" id="1.10.390.10">
    <property type="entry name" value="Neutral Protease Domain 2"/>
    <property type="match status" value="1"/>
</dbReference>
<evidence type="ECO:0000256" key="19">
    <source>
        <dbReference type="PIRSR" id="PIRSR634016-4"/>
    </source>
</evidence>
<comment type="cofactor">
    <cofactor evidence="18 20">
        <name>Zn(2+)</name>
        <dbReference type="ChEBI" id="CHEBI:29105"/>
    </cofactor>
    <text evidence="18 20">Binds 1 zinc ion per subunit.</text>
</comment>
<feature type="signal peptide" evidence="21">
    <location>
        <begin position="1"/>
        <end position="21"/>
    </location>
</feature>
<evidence type="ECO:0000256" key="20">
    <source>
        <dbReference type="RuleBase" id="RU364040"/>
    </source>
</evidence>
<evidence type="ECO:0000256" key="16">
    <source>
        <dbReference type="ARBA" id="ARBA00023288"/>
    </source>
</evidence>
<evidence type="ECO:0000259" key="23">
    <source>
        <dbReference type="Pfam" id="PF11838"/>
    </source>
</evidence>
<dbReference type="Pfam" id="PF01433">
    <property type="entry name" value="Peptidase_M1"/>
    <property type="match status" value="1"/>
</dbReference>
<evidence type="ECO:0000256" key="13">
    <source>
        <dbReference type="ARBA" id="ARBA00023136"/>
    </source>
</evidence>
<keyword evidence="15" id="KW-0325">Glycoprotein</keyword>
<proteinExistence type="inferred from homology"/>
<dbReference type="Gene3D" id="2.60.40.1910">
    <property type="match status" value="1"/>
</dbReference>
<feature type="domain" description="ERAP1-like C-terminal" evidence="23">
    <location>
        <begin position="597"/>
        <end position="900"/>
    </location>
</feature>
<feature type="binding site" evidence="18">
    <location>
        <position position="369"/>
    </location>
    <ligand>
        <name>Zn(2+)</name>
        <dbReference type="ChEBI" id="CHEBI:29105"/>
        <note>catalytic</note>
    </ligand>
</feature>
<dbReference type="FunFam" id="2.60.40.1910:FF:000008">
    <property type="entry name" value="Aminopeptidase"/>
    <property type="match status" value="1"/>
</dbReference>
<evidence type="ECO:0000259" key="22">
    <source>
        <dbReference type="Pfam" id="PF01433"/>
    </source>
</evidence>
<dbReference type="Pfam" id="PF17900">
    <property type="entry name" value="Peptidase_M1_N"/>
    <property type="match status" value="1"/>
</dbReference>
<organism evidence="25 26">
    <name type="scientific">Culex pipiens pipiens</name>
    <name type="common">Northern house mosquito</name>
    <dbReference type="NCBI Taxonomy" id="38569"/>
    <lineage>
        <taxon>Eukaryota</taxon>
        <taxon>Metazoa</taxon>
        <taxon>Ecdysozoa</taxon>
        <taxon>Arthropoda</taxon>
        <taxon>Hexapoda</taxon>
        <taxon>Insecta</taxon>
        <taxon>Pterygota</taxon>
        <taxon>Neoptera</taxon>
        <taxon>Endopterygota</taxon>
        <taxon>Diptera</taxon>
        <taxon>Nematocera</taxon>
        <taxon>Culicoidea</taxon>
        <taxon>Culicidae</taxon>
        <taxon>Culicinae</taxon>
        <taxon>Culicini</taxon>
        <taxon>Culex</taxon>
        <taxon>Culex</taxon>
    </lineage>
</organism>
<keyword evidence="12 20" id="KW-0482">Metalloprotease</keyword>
<evidence type="ECO:0000256" key="11">
    <source>
        <dbReference type="ARBA" id="ARBA00022833"/>
    </source>
</evidence>
<dbReference type="InterPro" id="IPR034016">
    <property type="entry name" value="M1_APN-typ"/>
</dbReference>
<dbReference type="GO" id="GO:0005886">
    <property type="term" value="C:plasma membrane"/>
    <property type="evidence" value="ECO:0007669"/>
    <property type="project" value="UniProtKB-SubCell"/>
</dbReference>
<dbReference type="CDD" id="cd09601">
    <property type="entry name" value="M1_APN-Q_like"/>
    <property type="match status" value="1"/>
</dbReference>
<evidence type="ECO:0000256" key="7">
    <source>
        <dbReference type="ARBA" id="ARBA00022670"/>
    </source>
</evidence>
<feature type="active site" description="Proton acceptor" evidence="17">
    <location>
        <position position="366"/>
    </location>
</feature>
<dbReference type="EMBL" id="JBEHCU010009809">
    <property type="protein sequence ID" value="KAL1379207.1"/>
    <property type="molecule type" value="Genomic_DNA"/>
</dbReference>